<accession>A0ACB8BQQ1</accession>
<organism evidence="1 2">
    <name type="scientific">Leucogyrophana mollusca</name>
    <dbReference type="NCBI Taxonomy" id="85980"/>
    <lineage>
        <taxon>Eukaryota</taxon>
        <taxon>Fungi</taxon>
        <taxon>Dikarya</taxon>
        <taxon>Basidiomycota</taxon>
        <taxon>Agaricomycotina</taxon>
        <taxon>Agaricomycetes</taxon>
        <taxon>Agaricomycetidae</taxon>
        <taxon>Boletales</taxon>
        <taxon>Boletales incertae sedis</taxon>
        <taxon>Leucogyrophana</taxon>
    </lineage>
</organism>
<protein>
    <submittedName>
        <fullName evidence="1">Uncharacterized protein</fullName>
    </submittedName>
</protein>
<evidence type="ECO:0000313" key="2">
    <source>
        <dbReference type="Proteomes" id="UP000790709"/>
    </source>
</evidence>
<dbReference type="EMBL" id="MU266358">
    <property type="protein sequence ID" value="KAH7927984.1"/>
    <property type="molecule type" value="Genomic_DNA"/>
</dbReference>
<keyword evidence="2" id="KW-1185">Reference proteome</keyword>
<reference evidence="1" key="1">
    <citation type="journal article" date="2021" name="New Phytol.">
        <title>Evolutionary innovations through gain and loss of genes in the ectomycorrhizal Boletales.</title>
        <authorList>
            <person name="Wu G."/>
            <person name="Miyauchi S."/>
            <person name="Morin E."/>
            <person name="Kuo A."/>
            <person name="Drula E."/>
            <person name="Varga T."/>
            <person name="Kohler A."/>
            <person name="Feng B."/>
            <person name="Cao Y."/>
            <person name="Lipzen A."/>
            <person name="Daum C."/>
            <person name="Hundley H."/>
            <person name="Pangilinan J."/>
            <person name="Johnson J."/>
            <person name="Barry K."/>
            <person name="LaButti K."/>
            <person name="Ng V."/>
            <person name="Ahrendt S."/>
            <person name="Min B."/>
            <person name="Choi I.G."/>
            <person name="Park H."/>
            <person name="Plett J.M."/>
            <person name="Magnuson J."/>
            <person name="Spatafora J.W."/>
            <person name="Nagy L.G."/>
            <person name="Henrissat B."/>
            <person name="Grigoriev I.V."/>
            <person name="Yang Z.L."/>
            <person name="Xu J."/>
            <person name="Martin F.M."/>
        </authorList>
    </citation>
    <scope>NUCLEOTIDE SEQUENCE</scope>
    <source>
        <strain evidence="1">KUC20120723A-06</strain>
    </source>
</reference>
<evidence type="ECO:0000313" key="1">
    <source>
        <dbReference type="EMBL" id="KAH7927984.1"/>
    </source>
</evidence>
<dbReference type="Proteomes" id="UP000790709">
    <property type="component" value="Unassembled WGS sequence"/>
</dbReference>
<name>A0ACB8BQQ1_9AGAM</name>
<comment type="caution">
    <text evidence="1">The sequence shown here is derived from an EMBL/GenBank/DDBJ whole genome shotgun (WGS) entry which is preliminary data.</text>
</comment>
<gene>
    <name evidence="1" type="ORF">BV22DRAFT_233427</name>
</gene>
<proteinExistence type="predicted"/>
<sequence length="303" mass="33248">MSRPSPVPSPNPAMASHRIDANRSIGALEIGAAIMICLFGMATVQTYNYYRRYPNDSRWLKFLVALVWCLEVGHVTSASSVIYAITVTQYEDPRPGRQLRIPTGLGLSVVLGGAIAPIVQTYLAHRIYVLSKKMYIPALCWVVALASFILNTLCGAAAFGGGTIVNFGNHWGSYITAVLGLGICVDGLLTISLCYYLRHDRATQFRRTVKLTDQLMKWTIETGLVTSVTAFIALILWVTVNRNFAWLGALFFVAETFANAFLAALNSREGHRAAPETVVNWPSTQYRHTTDSMPAPLVSTSPV</sequence>